<feature type="transmembrane region" description="Helical" evidence="4">
    <location>
        <begin position="75"/>
        <end position="96"/>
    </location>
</feature>
<comment type="caution">
    <text evidence="7">The sequence shown here is derived from an EMBL/GenBank/DDBJ whole genome shotgun (WGS) entry which is preliminary data.</text>
</comment>
<dbReference type="EMBL" id="QICC01000036">
    <property type="protein sequence ID" value="RNM41444.1"/>
    <property type="molecule type" value="Genomic_DNA"/>
</dbReference>
<dbReference type="PANTHER" id="PTHR44688">
    <property type="entry name" value="DNA-BINDING TRANSCRIPTIONAL ACTIVATOR DEVR_DOSR"/>
    <property type="match status" value="1"/>
</dbReference>
<feature type="domain" description="HTH luxR-type" evidence="5">
    <location>
        <begin position="258"/>
        <end position="323"/>
    </location>
</feature>
<organism evidence="7 9">
    <name type="scientific">Eggerthella sinensis</name>
    <dbReference type="NCBI Taxonomy" id="242230"/>
    <lineage>
        <taxon>Bacteria</taxon>
        <taxon>Bacillati</taxon>
        <taxon>Actinomycetota</taxon>
        <taxon>Coriobacteriia</taxon>
        <taxon>Eggerthellales</taxon>
        <taxon>Eggerthellaceae</taxon>
        <taxon>Eggerthella</taxon>
    </lineage>
</organism>
<gene>
    <name evidence="6" type="ORF">C1876_08390</name>
    <name evidence="7" type="ORF">DMP09_09555</name>
</gene>
<evidence type="ECO:0000256" key="2">
    <source>
        <dbReference type="ARBA" id="ARBA00023125"/>
    </source>
</evidence>
<dbReference type="InterPro" id="IPR000792">
    <property type="entry name" value="Tscrpt_reg_LuxR_C"/>
</dbReference>
<sequence length="323" mass="36263">MDIGFGLFYYTLIVLLAVILTAATCLASYLVTRNRTYACAFAGFLFYFFDVALVFQDDFLMQRAAELSSMPFFIGSPVASIVIGGGTLVSFWLAICEYIKEQRLAMRLVPGAAFVAGSVAVLLFAEPGSLQMFLFYSMRALLLYWMLAYIAVNYIGTRDDVKRLRMRRHRVLYVALWVLVTLVLMENVVLLLVVGPQLAGSSPLPFFPERNFAENLLVLCCAFAACMSAWKSLSLRRAEPPTQGGPSLETFIDQNLVPYGAARQLSKREAEVLRLVLLGKDNQNIATAMHLAPSTVKVHMHHILQKAERSNRKELIQDFWEFS</sequence>
<reference evidence="6 8" key="1">
    <citation type="journal article" date="2018" name="Elife">
        <title>Discovery and characterization of a prevalent human gut bacterial enzyme sufficient for the inactivation of a family of plant toxins.</title>
        <authorList>
            <person name="Koppel N."/>
            <person name="Bisanz J.E."/>
            <person name="Pandelia M.E."/>
            <person name="Turnbaugh P.J."/>
            <person name="Balskus E.P."/>
        </authorList>
    </citation>
    <scope>NUCLEOTIDE SEQUENCE [LARGE SCALE GENOMIC DNA]</scope>
    <source>
        <strain evidence="6 8">DSM 16107</strain>
    </source>
</reference>
<dbReference type="SUPFAM" id="SSF46894">
    <property type="entry name" value="C-terminal effector domain of the bipartite response regulators"/>
    <property type="match status" value="1"/>
</dbReference>
<dbReference type="OrthoDB" id="3264440at2"/>
<keyword evidence="4" id="KW-0472">Membrane</keyword>
<keyword evidence="3" id="KW-0804">Transcription</keyword>
<accession>A0A3N0IWS1</accession>
<dbReference type="InterPro" id="IPR036388">
    <property type="entry name" value="WH-like_DNA-bd_sf"/>
</dbReference>
<dbReference type="PANTHER" id="PTHR44688:SF16">
    <property type="entry name" value="DNA-BINDING TRANSCRIPTIONAL ACTIVATOR DEVR_DOSR"/>
    <property type="match status" value="1"/>
</dbReference>
<feature type="transmembrane region" description="Helical" evidence="4">
    <location>
        <begin position="37"/>
        <end position="55"/>
    </location>
</feature>
<evidence type="ECO:0000313" key="9">
    <source>
        <dbReference type="Proteomes" id="UP000270112"/>
    </source>
</evidence>
<reference evidence="7" key="3">
    <citation type="journal article" date="2019" name="Microbiol. Resour. Announc.">
        <title>Draft Genome Sequences of Type Strains of Gordonibacter faecihominis, Paraeggerthella hongkongensis, Parvibacter caecicola,Slackia equolifaciens, Slackia faecicanis, and Slackia isoflavoniconvertens.</title>
        <authorList>
            <person name="Danylec N."/>
            <person name="Stoll D.A."/>
            <person name="Dotsch A."/>
            <person name="Huch M."/>
        </authorList>
    </citation>
    <scope>NUCLEOTIDE SEQUENCE</scope>
    <source>
        <strain evidence="7">DSM 16107</strain>
    </source>
</reference>
<dbReference type="RefSeq" id="WP_114546270.1">
    <property type="nucleotide sequence ID" value="NZ_PPTT01000012.1"/>
</dbReference>
<dbReference type="CDD" id="cd06170">
    <property type="entry name" value="LuxR_C_like"/>
    <property type="match status" value="1"/>
</dbReference>
<dbReference type="Proteomes" id="UP000253817">
    <property type="component" value="Unassembled WGS sequence"/>
</dbReference>
<feature type="transmembrane region" description="Helical" evidence="4">
    <location>
        <begin position="131"/>
        <end position="150"/>
    </location>
</feature>
<reference evidence="9" key="2">
    <citation type="submission" date="2018-05" db="EMBL/GenBank/DDBJ databases">
        <title>Genome Sequencing of selected type strains of the family Eggerthellaceae.</title>
        <authorList>
            <person name="Danylec N."/>
            <person name="Stoll D.A."/>
            <person name="Doetsch A."/>
            <person name="Huch M."/>
        </authorList>
    </citation>
    <scope>NUCLEOTIDE SEQUENCE [LARGE SCALE GENOMIC DNA]</scope>
    <source>
        <strain evidence="9">DSM 16107</strain>
    </source>
</reference>
<evidence type="ECO:0000256" key="1">
    <source>
        <dbReference type="ARBA" id="ARBA00023015"/>
    </source>
</evidence>
<evidence type="ECO:0000313" key="8">
    <source>
        <dbReference type="Proteomes" id="UP000253817"/>
    </source>
</evidence>
<keyword evidence="8" id="KW-1185">Reference proteome</keyword>
<dbReference type="AlphaFoldDB" id="A0A3N0IWS1"/>
<dbReference type="Gene3D" id="1.10.10.10">
    <property type="entry name" value="Winged helix-like DNA-binding domain superfamily/Winged helix DNA-binding domain"/>
    <property type="match status" value="1"/>
</dbReference>
<keyword evidence="1" id="KW-0805">Transcription regulation</keyword>
<dbReference type="PROSITE" id="PS50043">
    <property type="entry name" value="HTH_LUXR_2"/>
    <property type="match status" value="1"/>
</dbReference>
<evidence type="ECO:0000313" key="7">
    <source>
        <dbReference type="EMBL" id="RNM41444.1"/>
    </source>
</evidence>
<proteinExistence type="predicted"/>
<keyword evidence="4" id="KW-0812">Transmembrane</keyword>
<feature type="transmembrane region" description="Helical" evidence="4">
    <location>
        <begin position="171"/>
        <end position="192"/>
    </location>
</feature>
<dbReference type="SMART" id="SM00421">
    <property type="entry name" value="HTH_LUXR"/>
    <property type="match status" value="1"/>
</dbReference>
<feature type="transmembrane region" description="Helical" evidence="4">
    <location>
        <begin position="108"/>
        <end position="125"/>
    </location>
</feature>
<dbReference type="Pfam" id="PF00196">
    <property type="entry name" value="GerE"/>
    <property type="match status" value="1"/>
</dbReference>
<evidence type="ECO:0000259" key="5">
    <source>
        <dbReference type="PROSITE" id="PS50043"/>
    </source>
</evidence>
<evidence type="ECO:0000313" key="6">
    <source>
        <dbReference type="EMBL" id="RDB68961.1"/>
    </source>
</evidence>
<feature type="transmembrane region" description="Helical" evidence="4">
    <location>
        <begin position="6"/>
        <end position="30"/>
    </location>
</feature>
<keyword evidence="4" id="KW-1133">Transmembrane helix</keyword>
<keyword evidence="2" id="KW-0238">DNA-binding</keyword>
<feature type="transmembrane region" description="Helical" evidence="4">
    <location>
        <begin position="212"/>
        <end position="230"/>
    </location>
</feature>
<dbReference type="Proteomes" id="UP000270112">
    <property type="component" value="Unassembled WGS sequence"/>
</dbReference>
<protein>
    <submittedName>
        <fullName evidence="7">LuxR family transcriptional regulator</fullName>
    </submittedName>
</protein>
<dbReference type="InterPro" id="IPR016032">
    <property type="entry name" value="Sig_transdc_resp-reg_C-effctor"/>
</dbReference>
<evidence type="ECO:0000256" key="3">
    <source>
        <dbReference type="ARBA" id="ARBA00023163"/>
    </source>
</evidence>
<dbReference type="PROSITE" id="PS00622">
    <property type="entry name" value="HTH_LUXR_1"/>
    <property type="match status" value="1"/>
</dbReference>
<dbReference type="GO" id="GO:0006355">
    <property type="term" value="P:regulation of DNA-templated transcription"/>
    <property type="evidence" value="ECO:0007669"/>
    <property type="project" value="InterPro"/>
</dbReference>
<evidence type="ECO:0000256" key="4">
    <source>
        <dbReference type="SAM" id="Phobius"/>
    </source>
</evidence>
<dbReference type="EMBL" id="PPTT01000012">
    <property type="protein sequence ID" value="RDB68961.1"/>
    <property type="molecule type" value="Genomic_DNA"/>
</dbReference>
<dbReference type="PRINTS" id="PR00038">
    <property type="entry name" value="HTHLUXR"/>
</dbReference>
<name>A0A3N0IWS1_9ACTN</name>
<dbReference type="GO" id="GO:0003677">
    <property type="term" value="F:DNA binding"/>
    <property type="evidence" value="ECO:0007669"/>
    <property type="project" value="UniProtKB-KW"/>
</dbReference>